<name>T0Z610_9ZZZZ</name>
<dbReference type="InterPro" id="IPR009272">
    <property type="entry name" value="DUF929"/>
</dbReference>
<feature type="non-terminal residue" evidence="1">
    <location>
        <position position="154"/>
    </location>
</feature>
<dbReference type="Pfam" id="PF06053">
    <property type="entry name" value="DUF929"/>
    <property type="match status" value="1"/>
</dbReference>
<reference evidence="1" key="1">
    <citation type="submission" date="2013-08" db="EMBL/GenBank/DDBJ databases">
        <authorList>
            <person name="Mendez C."/>
            <person name="Richter M."/>
            <person name="Ferrer M."/>
            <person name="Sanchez J."/>
        </authorList>
    </citation>
    <scope>NUCLEOTIDE SEQUENCE</scope>
</reference>
<accession>T0Z610</accession>
<organism evidence="1">
    <name type="scientific">mine drainage metagenome</name>
    <dbReference type="NCBI Taxonomy" id="410659"/>
    <lineage>
        <taxon>unclassified sequences</taxon>
        <taxon>metagenomes</taxon>
        <taxon>ecological metagenomes</taxon>
    </lineage>
</organism>
<sequence length="154" mass="16976">MNARALTMKLFPVIIATIIVVAGLGIPYGLGIVSFNHSSLPSTANITIPAGKFYKLSNADFAPPGQVDIYLTSWYGCPIGAADSWFIYDYFSNFKNMSSYVLPQNVPSGTPGLLFKNLSFYDKNISMKVDFFPYYLYNLHLNRTADGFNNLSGG</sequence>
<dbReference type="AlphaFoldDB" id="T0Z610"/>
<proteinExistence type="predicted"/>
<comment type="caution">
    <text evidence="1">The sequence shown here is derived from an EMBL/GenBank/DDBJ whole genome shotgun (WGS) entry which is preliminary data.</text>
</comment>
<protein>
    <submittedName>
        <fullName evidence="1">Membrane protein containing DUF929</fullName>
    </submittedName>
</protein>
<dbReference type="EMBL" id="AUZX01012078">
    <property type="protein sequence ID" value="EQD40473.1"/>
    <property type="molecule type" value="Genomic_DNA"/>
</dbReference>
<gene>
    <name evidence="1" type="ORF">B1A_16427</name>
</gene>
<evidence type="ECO:0000313" key="1">
    <source>
        <dbReference type="EMBL" id="EQD40473.1"/>
    </source>
</evidence>
<reference evidence="1" key="2">
    <citation type="journal article" date="2014" name="ISME J.">
        <title>Microbial stratification in low pH oxic and suboxic macroscopic growths along an acid mine drainage.</title>
        <authorList>
            <person name="Mendez-Garcia C."/>
            <person name="Mesa V."/>
            <person name="Sprenger R.R."/>
            <person name="Richter M."/>
            <person name="Diez M.S."/>
            <person name="Solano J."/>
            <person name="Bargiela R."/>
            <person name="Golyshina O.V."/>
            <person name="Manteca A."/>
            <person name="Ramos J.L."/>
            <person name="Gallego J.R."/>
            <person name="Llorente I."/>
            <person name="Martins Dos Santos V.A."/>
            <person name="Jensen O.N."/>
            <person name="Pelaez A.I."/>
            <person name="Sanchez J."/>
            <person name="Ferrer M."/>
        </authorList>
    </citation>
    <scope>NUCLEOTIDE SEQUENCE</scope>
</reference>